<keyword evidence="8" id="KW-1185">Reference proteome</keyword>
<accession>A0A1Y2F3X2</accession>
<protein>
    <submittedName>
        <fullName evidence="7">Mss4-like protein</fullName>
    </submittedName>
</protein>
<comment type="caution">
    <text evidence="7">The sequence shown here is derived from an EMBL/GenBank/DDBJ whole genome shotgun (WGS) entry which is preliminary data.</text>
</comment>
<dbReference type="OrthoDB" id="9970124at2759"/>
<dbReference type="EMBL" id="MCFI01000017">
    <property type="protein sequence ID" value="ORY78543.1"/>
    <property type="molecule type" value="Genomic_DNA"/>
</dbReference>
<evidence type="ECO:0000256" key="2">
    <source>
        <dbReference type="ARBA" id="ARBA00022723"/>
    </source>
</evidence>
<evidence type="ECO:0000259" key="6">
    <source>
        <dbReference type="PROSITE" id="PS51891"/>
    </source>
</evidence>
<sequence>MKEELKAELKAPYAYRQDFKVKYTGSCYCKAVQFEIAQDCLDSMYCHCETCQTLHGCPFQWAAVLPKDALQFQPDALQHLSWYHSPSKQMAHAVQDRTLPCKVSCNKCRAPLMDEGRNMMLMLPVYVDFPRAPQPATHTGSSASEDDARESHESETGRKEIPAAWKAKHHMHYSKRVVDMKDGLTKFLTRKGEGECNDEGNPIQNSNI</sequence>
<dbReference type="AlphaFoldDB" id="A0A1Y2F3X2"/>
<evidence type="ECO:0000256" key="1">
    <source>
        <dbReference type="ARBA" id="ARBA00005495"/>
    </source>
</evidence>
<dbReference type="PANTHER" id="PTHR33337:SF40">
    <property type="entry name" value="CENP-V_GFA DOMAIN-CONTAINING PROTEIN-RELATED"/>
    <property type="match status" value="1"/>
</dbReference>
<dbReference type="Pfam" id="PF04828">
    <property type="entry name" value="GFA"/>
    <property type="match status" value="1"/>
</dbReference>
<feature type="region of interest" description="Disordered" evidence="5">
    <location>
        <begin position="133"/>
        <end position="167"/>
    </location>
</feature>
<dbReference type="PANTHER" id="PTHR33337">
    <property type="entry name" value="GFA DOMAIN-CONTAINING PROTEIN"/>
    <property type="match status" value="1"/>
</dbReference>
<dbReference type="SUPFAM" id="SSF51316">
    <property type="entry name" value="Mss4-like"/>
    <property type="match status" value="1"/>
</dbReference>
<dbReference type="OMA" id="DINFTHG"/>
<gene>
    <name evidence="7" type="ORF">BCR37DRAFT_394493</name>
</gene>
<dbReference type="STRING" id="56484.A0A1Y2F3X2"/>
<evidence type="ECO:0000256" key="4">
    <source>
        <dbReference type="ARBA" id="ARBA00023239"/>
    </source>
</evidence>
<evidence type="ECO:0000313" key="8">
    <source>
        <dbReference type="Proteomes" id="UP000193685"/>
    </source>
</evidence>
<dbReference type="GO" id="GO:0016846">
    <property type="term" value="F:carbon-sulfur lyase activity"/>
    <property type="evidence" value="ECO:0007669"/>
    <property type="project" value="InterPro"/>
</dbReference>
<dbReference type="GeneID" id="63788076"/>
<feature type="domain" description="CENP-V/GFA" evidence="6">
    <location>
        <begin position="23"/>
        <end position="147"/>
    </location>
</feature>
<organism evidence="7 8">
    <name type="scientific">Protomyces lactucae-debilis</name>
    <dbReference type="NCBI Taxonomy" id="2754530"/>
    <lineage>
        <taxon>Eukaryota</taxon>
        <taxon>Fungi</taxon>
        <taxon>Dikarya</taxon>
        <taxon>Ascomycota</taxon>
        <taxon>Taphrinomycotina</taxon>
        <taxon>Taphrinomycetes</taxon>
        <taxon>Taphrinales</taxon>
        <taxon>Protomycetaceae</taxon>
        <taxon>Protomyces</taxon>
    </lineage>
</organism>
<dbReference type="RefSeq" id="XP_040723424.1">
    <property type="nucleotide sequence ID" value="XM_040871477.1"/>
</dbReference>
<evidence type="ECO:0000313" key="7">
    <source>
        <dbReference type="EMBL" id="ORY78543.1"/>
    </source>
</evidence>
<reference evidence="7 8" key="1">
    <citation type="submission" date="2016-07" db="EMBL/GenBank/DDBJ databases">
        <title>Pervasive Adenine N6-methylation of Active Genes in Fungi.</title>
        <authorList>
            <consortium name="DOE Joint Genome Institute"/>
            <person name="Mondo S.J."/>
            <person name="Dannebaum R.O."/>
            <person name="Kuo R.C."/>
            <person name="Labutti K."/>
            <person name="Haridas S."/>
            <person name="Kuo A."/>
            <person name="Salamov A."/>
            <person name="Ahrendt S.R."/>
            <person name="Lipzen A."/>
            <person name="Sullivan W."/>
            <person name="Andreopoulos W.B."/>
            <person name="Clum A."/>
            <person name="Lindquist E."/>
            <person name="Daum C."/>
            <person name="Ramamoorthy G.K."/>
            <person name="Gryganskyi A."/>
            <person name="Culley D."/>
            <person name="Magnuson J.K."/>
            <person name="James T.Y."/>
            <person name="O'Malley M.A."/>
            <person name="Stajich J.E."/>
            <person name="Spatafora J.W."/>
            <person name="Visel A."/>
            <person name="Grigoriev I.V."/>
        </authorList>
    </citation>
    <scope>NUCLEOTIDE SEQUENCE [LARGE SCALE GENOMIC DNA]</scope>
    <source>
        <strain evidence="7 8">12-1054</strain>
    </source>
</reference>
<proteinExistence type="inferred from homology"/>
<dbReference type="Proteomes" id="UP000193685">
    <property type="component" value="Unassembled WGS sequence"/>
</dbReference>
<dbReference type="InterPro" id="IPR011057">
    <property type="entry name" value="Mss4-like_sf"/>
</dbReference>
<evidence type="ECO:0000256" key="3">
    <source>
        <dbReference type="ARBA" id="ARBA00022833"/>
    </source>
</evidence>
<keyword evidence="3" id="KW-0862">Zinc</keyword>
<name>A0A1Y2F3X2_PROLT</name>
<dbReference type="InterPro" id="IPR006913">
    <property type="entry name" value="CENP-V/GFA"/>
</dbReference>
<keyword evidence="2" id="KW-0479">Metal-binding</keyword>
<evidence type="ECO:0000256" key="5">
    <source>
        <dbReference type="SAM" id="MobiDB-lite"/>
    </source>
</evidence>
<dbReference type="Gene3D" id="3.90.1590.10">
    <property type="entry name" value="glutathione-dependent formaldehyde- activating enzyme (gfa)"/>
    <property type="match status" value="1"/>
</dbReference>
<keyword evidence="4" id="KW-0456">Lyase</keyword>
<feature type="compositionally biased region" description="Basic and acidic residues" evidence="5">
    <location>
        <begin position="149"/>
        <end position="161"/>
    </location>
</feature>
<dbReference type="GO" id="GO:0046872">
    <property type="term" value="F:metal ion binding"/>
    <property type="evidence" value="ECO:0007669"/>
    <property type="project" value="UniProtKB-KW"/>
</dbReference>
<comment type="similarity">
    <text evidence="1">Belongs to the Gfa family.</text>
</comment>
<dbReference type="PROSITE" id="PS51891">
    <property type="entry name" value="CENP_V_GFA"/>
    <property type="match status" value="1"/>
</dbReference>